<keyword evidence="1" id="KW-1133">Transmembrane helix</keyword>
<dbReference type="EMBL" id="CP014546">
    <property type="protein sequence ID" value="AMN80498.1"/>
    <property type="molecule type" value="Genomic_DNA"/>
</dbReference>
<evidence type="ECO:0000256" key="1">
    <source>
        <dbReference type="SAM" id="Phobius"/>
    </source>
</evidence>
<proteinExistence type="predicted"/>
<dbReference type="RefSeq" id="WP_033902245.1">
    <property type="nucleotide sequence ID" value="NZ_CP014546.1"/>
</dbReference>
<feature type="transmembrane region" description="Helical" evidence="1">
    <location>
        <begin position="26"/>
        <end position="49"/>
    </location>
</feature>
<evidence type="ECO:0000313" key="3">
    <source>
        <dbReference type="Proteomes" id="UP000070516"/>
    </source>
</evidence>
<keyword evidence="1" id="KW-0472">Membrane</keyword>
<dbReference type="AlphaFoldDB" id="A0A127I117"/>
<keyword evidence="1" id="KW-0812">Transmembrane</keyword>
<feature type="transmembrane region" description="Helical" evidence="1">
    <location>
        <begin position="131"/>
        <end position="151"/>
    </location>
</feature>
<reference evidence="2 3" key="1">
    <citation type="submission" date="2016-02" db="EMBL/GenBank/DDBJ databases">
        <title>Complete genome sequence of Pseudomonas azotoformans S4.</title>
        <authorList>
            <person name="Fang Y."/>
            <person name="Wu L."/>
            <person name="Feng G."/>
        </authorList>
    </citation>
    <scope>NUCLEOTIDE SEQUENCE [LARGE SCALE GENOMIC DNA]</scope>
    <source>
        <strain evidence="2 3">S4</strain>
    </source>
</reference>
<organism evidence="2 3">
    <name type="scientific">Pseudomonas azotoformans</name>
    <dbReference type="NCBI Taxonomy" id="47878"/>
    <lineage>
        <taxon>Bacteria</taxon>
        <taxon>Pseudomonadati</taxon>
        <taxon>Pseudomonadota</taxon>
        <taxon>Gammaproteobacteria</taxon>
        <taxon>Pseudomonadales</taxon>
        <taxon>Pseudomonadaceae</taxon>
        <taxon>Pseudomonas</taxon>
    </lineage>
</organism>
<protein>
    <submittedName>
        <fullName evidence="2">Uncharacterized protein</fullName>
    </submittedName>
</protein>
<gene>
    <name evidence="2" type="ORF">AYR47_20225</name>
</gene>
<accession>A0A127I117</accession>
<feature type="transmembrane region" description="Helical" evidence="1">
    <location>
        <begin position="92"/>
        <end position="111"/>
    </location>
</feature>
<sequence length="161" mass="17867">MAQYGGYRIEDEPRPGALAKWAVSPFWPLLGLMLGGAWLGLPWFVFNSIAVGSPTRVREWVLAGVALLGSIVIGFALLQLVGAGYLQTQAQIQYALLVLVVWKLTLGYLLYMQQSATIEIYQYYGGELSRFGFPLALIGGFVLKGMVVKWLPYTLWYLVVS</sequence>
<name>A0A127I117_PSEAZ</name>
<dbReference type="KEGG" id="pazo:AYR47_20225"/>
<dbReference type="Proteomes" id="UP000070516">
    <property type="component" value="Chromosome"/>
</dbReference>
<feature type="transmembrane region" description="Helical" evidence="1">
    <location>
        <begin position="61"/>
        <end position="86"/>
    </location>
</feature>
<evidence type="ECO:0000313" key="2">
    <source>
        <dbReference type="EMBL" id="AMN80498.1"/>
    </source>
</evidence>